<protein>
    <recommendedName>
        <fullName evidence="2">Thioesterase TesA</fullName>
    </recommendedName>
</protein>
<dbReference type="InterPro" id="IPR012223">
    <property type="entry name" value="TEII"/>
</dbReference>
<comment type="caution">
    <text evidence="5">The sequence shown here is derived from an EMBL/GenBank/DDBJ whole genome shotgun (WGS) entry which is preliminary data.</text>
</comment>
<organism evidence="5 6">
    <name type="scientific">Corynebacterium hansenii</name>
    <dbReference type="NCBI Taxonomy" id="394964"/>
    <lineage>
        <taxon>Bacteria</taxon>
        <taxon>Bacillati</taxon>
        <taxon>Actinomycetota</taxon>
        <taxon>Actinomycetes</taxon>
        <taxon>Mycobacteriales</taxon>
        <taxon>Corynebacteriaceae</taxon>
        <taxon>Corynebacterium</taxon>
    </lineage>
</organism>
<proteinExistence type="inferred from homology"/>
<evidence type="ECO:0000256" key="1">
    <source>
        <dbReference type="ARBA" id="ARBA00007169"/>
    </source>
</evidence>
<evidence type="ECO:0000256" key="3">
    <source>
        <dbReference type="ARBA" id="ARBA00024293"/>
    </source>
</evidence>
<comment type="catalytic activity">
    <reaction evidence="3">
        <text>a fatty acyl-CoA + H2O = a fatty acid + CoA + H(+)</text>
        <dbReference type="Rhea" id="RHEA:16781"/>
        <dbReference type="ChEBI" id="CHEBI:15377"/>
        <dbReference type="ChEBI" id="CHEBI:15378"/>
        <dbReference type="ChEBI" id="CHEBI:28868"/>
        <dbReference type="ChEBI" id="CHEBI:57287"/>
        <dbReference type="ChEBI" id="CHEBI:77636"/>
    </reaction>
</comment>
<evidence type="ECO:0000313" key="5">
    <source>
        <dbReference type="EMBL" id="MFC3851069.1"/>
    </source>
</evidence>
<evidence type="ECO:0000313" key="6">
    <source>
        <dbReference type="Proteomes" id="UP001595751"/>
    </source>
</evidence>
<keyword evidence="6" id="KW-1185">Reference proteome</keyword>
<dbReference type="EMBL" id="JBHRZN010000005">
    <property type="protein sequence ID" value="MFC3851069.1"/>
    <property type="molecule type" value="Genomic_DNA"/>
</dbReference>
<dbReference type="Proteomes" id="UP001595751">
    <property type="component" value="Unassembled WGS sequence"/>
</dbReference>
<dbReference type="PANTHER" id="PTHR11487:SF0">
    <property type="entry name" value="S-ACYL FATTY ACID SYNTHASE THIOESTERASE, MEDIUM CHAIN"/>
    <property type="match status" value="1"/>
</dbReference>
<feature type="domain" description="Thioesterase" evidence="4">
    <location>
        <begin position="23"/>
        <end position="248"/>
    </location>
</feature>
<comment type="similarity">
    <text evidence="1">Belongs to the thioesterase family.</text>
</comment>
<dbReference type="InterPro" id="IPR029058">
    <property type="entry name" value="AB_hydrolase_fold"/>
</dbReference>
<name>A0ABV7ZR83_9CORY</name>
<reference evidence="6" key="1">
    <citation type="journal article" date="2019" name="Int. J. Syst. Evol. Microbiol.">
        <title>The Global Catalogue of Microorganisms (GCM) 10K type strain sequencing project: providing services to taxonomists for standard genome sequencing and annotation.</title>
        <authorList>
            <consortium name="The Broad Institute Genomics Platform"/>
            <consortium name="The Broad Institute Genome Sequencing Center for Infectious Disease"/>
            <person name="Wu L."/>
            <person name="Ma J."/>
        </authorList>
    </citation>
    <scope>NUCLEOTIDE SEQUENCE [LARGE SCALE GENOMIC DNA]</scope>
    <source>
        <strain evidence="6">CCUG 53252</strain>
    </source>
</reference>
<dbReference type="Gene3D" id="3.40.50.1820">
    <property type="entry name" value="alpha/beta hydrolase"/>
    <property type="match status" value="1"/>
</dbReference>
<dbReference type="Pfam" id="PF00975">
    <property type="entry name" value="Thioesterase"/>
    <property type="match status" value="1"/>
</dbReference>
<sequence>MQTQIGSAWLRRFGREAVRGATPLVICPHAGGGAAAYRPLAAAIEEAAQGAVDVIALQYPGRQDRIADPAPETIGGYADGALAELRPLLCDGPAPILFGHSMGSMVAFELARRLEEEGVAVGRLFVSGAVAPSRVADLPPHPTDDEGLARHLAALRGTGGDVLGHPDIMRLALPALRADYAAFDRYETAGEAPLAAPISAFGGEDDEHVTPGDLFGWSGHTCGGCDVRLFPGGHFYIDDRVGAVAAAIVGLVRP</sequence>
<dbReference type="PANTHER" id="PTHR11487">
    <property type="entry name" value="THIOESTERASE"/>
    <property type="match status" value="1"/>
</dbReference>
<accession>A0ABV7ZR83</accession>
<evidence type="ECO:0000256" key="2">
    <source>
        <dbReference type="ARBA" id="ARBA00015007"/>
    </source>
</evidence>
<dbReference type="RefSeq" id="WP_290292542.1">
    <property type="nucleotide sequence ID" value="NZ_CP047211.1"/>
</dbReference>
<evidence type="ECO:0000259" key="4">
    <source>
        <dbReference type="Pfam" id="PF00975"/>
    </source>
</evidence>
<dbReference type="SUPFAM" id="SSF53474">
    <property type="entry name" value="alpha/beta-Hydrolases"/>
    <property type="match status" value="1"/>
</dbReference>
<dbReference type="InterPro" id="IPR001031">
    <property type="entry name" value="Thioesterase"/>
</dbReference>
<gene>
    <name evidence="5" type="ORF">ACFORJ_12975</name>
</gene>